<organism evidence="1 2">
    <name type="scientific">Deinococcus puniceus</name>
    <dbReference type="NCBI Taxonomy" id="1182568"/>
    <lineage>
        <taxon>Bacteria</taxon>
        <taxon>Thermotogati</taxon>
        <taxon>Deinococcota</taxon>
        <taxon>Deinococci</taxon>
        <taxon>Deinococcales</taxon>
        <taxon>Deinococcaceae</taxon>
        <taxon>Deinococcus</taxon>
    </lineage>
</organism>
<dbReference type="AlphaFoldDB" id="A0A172T8M0"/>
<reference evidence="1 2" key="1">
    <citation type="submission" date="2015-01" db="EMBL/GenBank/DDBJ databases">
        <title>Deinococcus puniceus/DY1/ whole genome sequencing.</title>
        <authorList>
            <person name="Kim M.K."/>
            <person name="Srinivasan S."/>
            <person name="Lee J.-J."/>
        </authorList>
    </citation>
    <scope>NUCLEOTIDE SEQUENCE [LARGE SCALE GENOMIC DNA]</scope>
    <source>
        <strain evidence="1 2">DY1</strain>
    </source>
</reference>
<keyword evidence="2" id="KW-1185">Reference proteome</keyword>
<dbReference type="KEGG" id="dpu:SU48_05915"/>
<proteinExistence type="predicted"/>
<accession>A0A172T8M0</accession>
<keyword evidence="1" id="KW-0378">Hydrolase</keyword>
<sequence length="261" mass="28049">MSGSLSDLLIVTPHPSGQLPADVLHDMLGDDAFDTAKRAAFLRRVFLEGDPFTDLIYLVPGAGHVQAAWSRFAVDLNRDRADTADNGVIKVMDFDRSPLYPADFALSPAARESRLRRLWDTFDAQVQAELAGKRLMIVGHSMAPYGPALSPTPGVPRPGITLMLGSAAAPTFPRAQWDALQTVCAQAFSPLLTGEFTRVAIGDPWETDTLSRNHYDRTGIPAFGIEVNAGLYLRDGEGQDGAIRALNGAFGRFAAGALALV</sequence>
<dbReference type="GO" id="GO:0016787">
    <property type="term" value="F:hydrolase activity"/>
    <property type="evidence" value="ECO:0007669"/>
    <property type="project" value="UniProtKB-KW"/>
</dbReference>
<dbReference type="Pfam" id="PF05013">
    <property type="entry name" value="FGase"/>
    <property type="match status" value="1"/>
</dbReference>
<dbReference type="SUPFAM" id="SSF53187">
    <property type="entry name" value="Zn-dependent exopeptidases"/>
    <property type="match status" value="1"/>
</dbReference>
<dbReference type="RefSeq" id="WP_064014441.1">
    <property type="nucleotide sequence ID" value="NZ_CP011387.1"/>
</dbReference>
<dbReference type="EMBL" id="CP011387">
    <property type="protein sequence ID" value="ANE43378.1"/>
    <property type="molecule type" value="Genomic_DNA"/>
</dbReference>
<dbReference type="Proteomes" id="UP000077363">
    <property type="component" value="Chromosome"/>
</dbReference>
<gene>
    <name evidence="1" type="ORF">SU48_05915</name>
</gene>
<dbReference type="Gene3D" id="3.40.630.40">
    <property type="entry name" value="Zn-dependent exopeptidases"/>
    <property type="match status" value="1"/>
</dbReference>
<protein>
    <submittedName>
        <fullName evidence="1">N-formylglutamate amidohydrolase</fullName>
    </submittedName>
</protein>
<evidence type="ECO:0000313" key="2">
    <source>
        <dbReference type="Proteomes" id="UP000077363"/>
    </source>
</evidence>
<dbReference type="OrthoDB" id="61054at2"/>
<name>A0A172T8M0_9DEIO</name>
<dbReference type="STRING" id="1182568.SU48_05915"/>
<dbReference type="PATRIC" id="fig|1182568.3.peg.1231"/>
<dbReference type="InterPro" id="IPR007709">
    <property type="entry name" value="N-FG_amidohydro"/>
</dbReference>
<evidence type="ECO:0000313" key="1">
    <source>
        <dbReference type="EMBL" id="ANE43378.1"/>
    </source>
</evidence>